<dbReference type="GO" id="GO:0006508">
    <property type="term" value="P:proteolysis"/>
    <property type="evidence" value="ECO:0007669"/>
    <property type="project" value="UniProtKB-KW"/>
</dbReference>
<keyword evidence="7" id="KW-0812">Transmembrane</keyword>
<feature type="transmembrane region" description="Helical" evidence="7">
    <location>
        <begin position="23"/>
        <end position="44"/>
    </location>
</feature>
<evidence type="ECO:0000256" key="4">
    <source>
        <dbReference type="ARBA" id="ARBA00022801"/>
    </source>
</evidence>
<proteinExistence type="predicted"/>
<dbReference type="PANTHER" id="PTHR21666:SF288">
    <property type="entry name" value="CELL DIVISION PROTEIN YTFB"/>
    <property type="match status" value="1"/>
</dbReference>
<dbReference type="EMBL" id="BJNV01000030">
    <property type="protein sequence ID" value="GEC95885.1"/>
    <property type="molecule type" value="Genomic_DNA"/>
</dbReference>
<evidence type="ECO:0000256" key="6">
    <source>
        <dbReference type="ARBA" id="ARBA00023049"/>
    </source>
</evidence>
<dbReference type="GO" id="GO:0046872">
    <property type="term" value="F:metal ion binding"/>
    <property type="evidence" value="ECO:0007669"/>
    <property type="project" value="UniProtKB-KW"/>
</dbReference>
<keyword evidence="10" id="KW-1185">Reference proteome</keyword>
<keyword evidence="3" id="KW-0479">Metal-binding</keyword>
<keyword evidence="2" id="KW-0645">Protease</keyword>
<keyword evidence="7" id="KW-0472">Membrane</keyword>
<dbReference type="AlphaFoldDB" id="A0A4Y4CSH1"/>
<dbReference type="CDD" id="cd12797">
    <property type="entry name" value="M23_peptidase"/>
    <property type="match status" value="1"/>
</dbReference>
<protein>
    <recommendedName>
        <fullName evidence="8">M23ase beta-sheet core domain-containing protein</fullName>
    </recommendedName>
</protein>
<dbReference type="InterPro" id="IPR016047">
    <property type="entry name" value="M23ase_b-sheet_dom"/>
</dbReference>
<dbReference type="InterPro" id="IPR011055">
    <property type="entry name" value="Dup_hybrid_motif"/>
</dbReference>
<dbReference type="GO" id="GO:0004222">
    <property type="term" value="F:metalloendopeptidase activity"/>
    <property type="evidence" value="ECO:0007669"/>
    <property type="project" value="TreeGrafter"/>
</dbReference>
<evidence type="ECO:0000313" key="9">
    <source>
        <dbReference type="EMBL" id="GEC95885.1"/>
    </source>
</evidence>
<keyword evidence="4" id="KW-0378">Hydrolase</keyword>
<evidence type="ECO:0000256" key="1">
    <source>
        <dbReference type="ARBA" id="ARBA00001947"/>
    </source>
</evidence>
<reference evidence="9 10" key="1">
    <citation type="submission" date="2019-06" db="EMBL/GenBank/DDBJ databases">
        <title>Whole genome shotgun sequence of Zoogloea ramigera NBRC 15342.</title>
        <authorList>
            <person name="Hosoyama A."/>
            <person name="Uohara A."/>
            <person name="Ohji S."/>
            <person name="Ichikawa N."/>
        </authorList>
    </citation>
    <scope>NUCLEOTIDE SEQUENCE [LARGE SCALE GENOMIC DNA]</scope>
    <source>
        <strain evidence="9 10">NBRC 15342</strain>
    </source>
</reference>
<keyword evidence="6" id="KW-0482">Metalloprotease</keyword>
<feature type="domain" description="M23ase beta-sheet core" evidence="8">
    <location>
        <begin position="303"/>
        <end position="399"/>
    </location>
</feature>
<dbReference type="Proteomes" id="UP000318422">
    <property type="component" value="Unassembled WGS sequence"/>
</dbReference>
<evidence type="ECO:0000256" key="7">
    <source>
        <dbReference type="SAM" id="Phobius"/>
    </source>
</evidence>
<comment type="cofactor">
    <cofactor evidence="1">
        <name>Zn(2+)</name>
        <dbReference type="ChEBI" id="CHEBI:29105"/>
    </cofactor>
</comment>
<keyword evidence="7" id="KW-1133">Transmembrane helix</keyword>
<comment type="caution">
    <text evidence="9">The sequence shown here is derived from an EMBL/GenBank/DDBJ whole genome shotgun (WGS) entry which is preliminary data.</text>
</comment>
<evidence type="ECO:0000259" key="8">
    <source>
        <dbReference type="Pfam" id="PF01551"/>
    </source>
</evidence>
<evidence type="ECO:0000256" key="2">
    <source>
        <dbReference type="ARBA" id="ARBA00022670"/>
    </source>
</evidence>
<organism evidence="9 10">
    <name type="scientific">Zoogloea ramigera</name>
    <dbReference type="NCBI Taxonomy" id="350"/>
    <lineage>
        <taxon>Bacteria</taxon>
        <taxon>Pseudomonadati</taxon>
        <taxon>Pseudomonadota</taxon>
        <taxon>Betaproteobacteria</taxon>
        <taxon>Rhodocyclales</taxon>
        <taxon>Zoogloeaceae</taxon>
        <taxon>Zoogloea</taxon>
    </lineage>
</organism>
<dbReference type="OrthoDB" id="9815245at2"/>
<dbReference type="Gene3D" id="3.10.450.350">
    <property type="match status" value="2"/>
</dbReference>
<dbReference type="InterPro" id="IPR050570">
    <property type="entry name" value="Cell_wall_metabolism_enzyme"/>
</dbReference>
<dbReference type="Gene3D" id="2.70.70.10">
    <property type="entry name" value="Glucose Permease (Domain IIA)"/>
    <property type="match status" value="1"/>
</dbReference>
<dbReference type="PANTHER" id="PTHR21666">
    <property type="entry name" value="PEPTIDASE-RELATED"/>
    <property type="match status" value="1"/>
</dbReference>
<dbReference type="SUPFAM" id="SSF51261">
    <property type="entry name" value="Duplicated hybrid motif"/>
    <property type="match status" value="1"/>
</dbReference>
<dbReference type="RefSeq" id="WP_141351680.1">
    <property type="nucleotide sequence ID" value="NZ_BJNV01000030.1"/>
</dbReference>
<gene>
    <name evidence="9" type="ORF">ZRA01_19580</name>
</gene>
<evidence type="ECO:0000256" key="3">
    <source>
        <dbReference type="ARBA" id="ARBA00022723"/>
    </source>
</evidence>
<name>A0A4Y4CSH1_ZOORA</name>
<evidence type="ECO:0000313" key="10">
    <source>
        <dbReference type="Proteomes" id="UP000318422"/>
    </source>
</evidence>
<accession>A0A4Y4CSH1</accession>
<dbReference type="Pfam" id="PF01551">
    <property type="entry name" value="Peptidase_M23"/>
    <property type="match status" value="1"/>
</dbReference>
<keyword evidence="5" id="KW-0862">Zinc</keyword>
<evidence type="ECO:0000256" key="5">
    <source>
        <dbReference type="ARBA" id="ARBA00022833"/>
    </source>
</evidence>
<sequence>MREEKTSILAHLKKLRETDPARLWRMASVAIGSAVGMAAAIAVVPGASESPFSTETVVQQLGTPPISISRHDEHPFIREDRVRSGESLGTALRRLGVSDSAQISQANTQKLLKQLAGAFRPGATLTVASNAEGRLVTATLAQPGAETTPVIEPRNGQLEVTQKPLELESRVHMQSGTIQSSIFSALDIAGLPDSVAEALSDIFGDAIDFHADLRRGDRFNVVYEVFYHRGRAIRTGRILAAEFINRGVRHSAYLFRGADGHEDYYSQDGRSHKAGFLRSPLEFSRVSSGFSMRLHPVLGVWREHKGVDYSAPHGTAVKATSDGIVEFVGQQNGYGNFIVLRHGEKYTTGYGHLSGFAGGLKPGNKVRQGEIIGFVGSTGWSTGPHLHYEFRINDVHQDPLTVSLPNAAALTKAELRSFETQIAPLTAQLAHLEQSKTVFLD</sequence>